<evidence type="ECO:0000313" key="3">
    <source>
        <dbReference type="Proteomes" id="UP001530400"/>
    </source>
</evidence>
<keyword evidence="3" id="KW-1185">Reference proteome</keyword>
<name>A0ABD3Q8D1_9STRA</name>
<gene>
    <name evidence="2" type="ORF">ACHAWO_010321</name>
</gene>
<dbReference type="InterPro" id="IPR053159">
    <property type="entry name" value="Hybrid_Histidine_Kinase"/>
</dbReference>
<dbReference type="SUPFAM" id="SSF52540">
    <property type="entry name" value="P-loop containing nucleoside triphosphate hydrolases"/>
    <property type="match status" value="1"/>
</dbReference>
<dbReference type="EMBL" id="JALLPJ020000292">
    <property type="protein sequence ID" value="KAL3796617.1"/>
    <property type="molecule type" value="Genomic_DNA"/>
</dbReference>
<reference evidence="2 3" key="1">
    <citation type="submission" date="2024-10" db="EMBL/GenBank/DDBJ databases">
        <title>Updated reference genomes for cyclostephanoid diatoms.</title>
        <authorList>
            <person name="Roberts W.R."/>
            <person name="Alverson A.J."/>
        </authorList>
    </citation>
    <scope>NUCLEOTIDE SEQUENCE [LARGE SCALE GENOMIC DNA]</scope>
    <source>
        <strain evidence="2 3">AJA010-31</strain>
    </source>
</reference>
<comment type="caution">
    <text evidence="2">The sequence shown here is derived from an EMBL/GenBank/DDBJ whole genome shotgun (WGS) entry which is preliminary data.</text>
</comment>
<evidence type="ECO:0000259" key="1">
    <source>
        <dbReference type="Pfam" id="PF13191"/>
    </source>
</evidence>
<evidence type="ECO:0000313" key="2">
    <source>
        <dbReference type="EMBL" id="KAL3796617.1"/>
    </source>
</evidence>
<dbReference type="PANTHER" id="PTHR43642">
    <property type="entry name" value="HYBRID SIGNAL TRANSDUCTION HISTIDINE KINASE G"/>
    <property type="match status" value="1"/>
</dbReference>
<protein>
    <recommendedName>
        <fullName evidence="1">Orc1-like AAA ATPase domain-containing protein</fullName>
    </recommendedName>
</protein>
<sequence>MSQANNGNADFTWASFFDDEIQDDFDGFDGCMGGGVDGVEQRLLDDSPQATESDAAELQFDPAAAEADRDTDSWNRFDDSLEGIGETANTFRGVELPEEASELPEGISEQNVANFDSVLNLKDDVKFDQQEAHASHSQTSILSLRQWIERSTGEDEFISTAISSPAYITSAIKIAIYLTTQIIDAEDLYESVVHDKLDMLPLSAAHDWAEHVVVQCDVTQSSAESNQGDINAQVEEILHQFEQQRIARQGQVHDDALVSEQDRACRNGLEDVSKHPPGSTPNSDSCIKDCLDVKSAHIQCPASDSPSNPENAHMQRIFYLGLVFYELFSGGQRPPSKLCALASSERAFESLSTKTAAQDSNAEDQFIGTNKRLQSGNQDGGPCRVYCEYLKMSNVKSSLCDLILNMLNCVCGVFAGTDSYLQLREVQFDLQLMLDKPKILRGLNMDALSSQSQGSQLDEISVSREQEVESILSCYRRCMSGSFEIAIIKGSSGSGKSYLANIVGKSIAAEGGIFLLGKFDQVEQSRPFSGLTAALDQYCALLIDQLGSDWVNTVVDKLQSALGRDASYLIKIIPKLSAVLDQSTNTTHSPPDDQNNLGNAVQRIHYLLCLFVETISLSSTVAVTLCLDDVQWMDAASISVVRRVLAQGYNKFFFMACCRHDEMSDTHPFWGMIESVCANGLLSVSVELKNVDANTLENVISDLLCLPPRLVKPLAGIVHRKTKGLPLFVSEMLRALNRDGLLLVDLDGQRWVWDQDKICAAKLPDNVALCFTNGIAKLPDEVQVALHTLSMFGSSAKSECIKALETQLNIYLIKPLQIATNEGLVSKVTGSYYFSHDLIQETCYGMIQKQDRALNHLTYGRCLSKLALESNNDDMMFTAANQINLGGPEAITDANEYITMASYNLMVGTKAVEMSDFALAYELFSSGIKFLPQQNWRYHYSESLELHECAARAALATGKIDDIPLLSDTVLKHARCFDDEQNIHLIVMQSYLDRTRINEALEMGLGILSQLGEGISRNPTENDFRQEVQRTQAMIAGLTEDAVLGYKPMIDKRKQAAMKILAFIQRCSYFTSPLLNRYIILKMVQLTMTHGLSKQSPICLALFGILLSAMGNTPVGYRFSLLAMALLNKLELKDTGEVMYLISRVKCLVEPLQALNELQTQAELASISGGDIQAACVNRATRCLNNFWTGAKLADVNKYSLEAIQFVKRQEYKAILVQLMPFQWVLSVLIGNEAEVDLDALASEQINKNPRASLHLDGTKECGESFYELENIVGALAGHEQYQSLPSGLAAFRLYRQTKDALWLKRGQGCKEEMKALSEQGCKWNFEQKVLMLVAEESYCLGDYAAAEQSYKNATAAAKNHKFLNDECFALELAANFYFEIGESQSSLEHFRQAYAKYNEWGAHAKANQLLQEINKKFD</sequence>
<dbReference type="InterPro" id="IPR041664">
    <property type="entry name" value="AAA_16"/>
</dbReference>
<dbReference type="PANTHER" id="PTHR43642:SF1">
    <property type="entry name" value="HYBRID SIGNAL TRANSDUCTION HISTIDINE KINASE G"/>
    <property type="match status" value="1"/>
</dbReference>
<dbReference type="Proteomes" id="UP001530400">
    <property type="component" value="Unassembled WGS sequence"/>
</dbReference>
<feature type="domain" description="Orc1-like AAA ATPase" evidence="1">
    <location>
        <begin position="462"/>
        <end position="645"/>
    </location>
</feature>
<dbReference type="Pfam" id="PF13191">
    <property type="entry name" value="AAA_16"/>
    <property type="match status" value="1"/>
</dbReference>
<organism evidence="2 3">
    <name type="scientific">Cyclotella atomus</name>
    <dbReference type="NCBI Taxonomy" id="382360"/>
    <lineage>
        <taxon>Eukaryota</taxon>
        <taxon>Sar</taxon>
        <taxon>Stramenopiles</taxon>
        <taxon>Ochrophyta</taxon>
        <taxon>Bacillariophyta</taxon>
        <taxon>Coscinodiscophyceae</taxon>
        <taxon>Thalassiosirophycidae</taxon>
        <taxon>Stephanodiscales</taxon>
        <taxon>Stephanodiscaceae</taxon>
        <taxon>Cyclotella</taxon>
    </lineage>
</organism>
<proteinExistence type="predicted"/>
<dbReference type="InterPro" id="IPR027417">
    <property type="entry name" value="P-loop_NTPase"/>
</dbReference>
<accession>A0ABD3Q8D1</accession>